<organism evidence="4 5">
    <name type="scientific">Arthrobacter cupressi</name>
    <dbReference type="NCBI Taxonomy" id="1045773"/>
    <lineage>
        <taxon>Bacteria</taxon>
        <taxon>Bacillati</taxon>
        <taxon>Actinomycetota</taxon>
        <taxon>Actinomycetes</taxon>
        <taxon>Micrococcales</taxon>
        <taxon>Micrococcaceae</taxon>
        <taxon>Arthrobacter</taxon>
    </lineage>
</organism>
<dbReference type="SUPFAM" id="SSF47413">
    <property type="entry name" value="lambda repressor-like DNA-binding domains"/>
    <property type="match status" value="1"/>
</dbReference>
<evidence type="ECO:0000313" key="4">
    <source>
        <dbReference type="EMBL" id="SDI41289.1"/>
    </source>
</evidence>
<dbReference type="Gene3D" id="1.10.260.40">
    <property type="entry name" value="lambda repressor-like DNA-binding domains"/>
    <property type="match status" value="1"/>
</dbReference>
<dbReference type="Pfam" id="PF00356">
    <property type="entry name" value="LacI"/>
    <property type="match status" value="1"/>
</dbReference>
<dbReference type="AlphaFoldDB" id="A0A1G8KD43"/>
<dbReference type="SUPFAM" id="SSF53822">
    <property type="entry name" value="Periplasmic binding protein-like I"/>
    <property type="match status" value="1"/>
</dbReference>
<name>A0A1G8KD43_9MICC</name>
<dbReference type="GO" id="GO:0003700">
    <property type="term" value="F:DNA-binding transcription factor activity"/>
    <property type="evidence" value="ECO:0007669"/>
    <property type="project" value="TreeGrafter"/>
</dbReference>
<dbReference type="Pfam" id="PF13377">
    <property type="entry name" value="Peripla_BP_3"/>
    <property type="match status" value="1"/>
</dbReference>
<proteinExistence type="predicted"/>
<sequence length="341" mass="37005">MPDLSASARPVVTRKDVARLAGVSTAVVSYVVNGGPKNVAPATQEKVRQAITALGYRPNVTARALKMGSSRILGMVVPKISSPFFASLAQAVEQAAEQEGYAMLLGDSRDSLTVERRHLSNFADRQVDGVFLCSVVNHRPEVSELDGRGIRTVLLNFSEYPLEVDAIGPEFVGSSRRAVEHLASHGHRDIALVQGFVTGNTLDGREFGWREALKGMGASEGRIFRCSFDRAGGYDAGRRFLALTERPTAVFITSDEQAVGFLRALHEAGLRVPEDVAVMSFDGSEESEFSWPPLSTVRQPVQQMAEAGVRAIIGTGRDEPPRTQVFDCELVLRRSCGCDEP</sequence>
<dbReference type="GO" id="GO:0000976">
    <property type="term" value="F:transcription cis-regulatory region binding"/>
    <property type="evidence" value="ECO:0007669"/>
    <property type="project" value="TreeGrafter"/>
</dbReference>
<dbReference type="Proteomes" id="UP000182130">
    <property type="component" value="Unassembled WGS sequence"/>
</dbReference>
<dbReference type="PANTHER" id="PTHR30146:SF109">
    <property type="entry name" value="HTH-TYPE TRANSCRIPTIONAL REGULATOR GALS"/>
    <property type="match status" value="1"/>
</dbReference>
<evidence type="ECO:0000256" key="2">
    <source>
        <dbReference type="ARBA" id="ARBA00023125"/>
    </source>
</evidence>
<gene>
    <name evidence="4" type="ORF">SAMN05216555_102208</name>
</gene>
<keyword evidence="1" id="KW-0805">Transcription regulation</keyword>
<dbReference type="EMBL" id="FNEI01000002">
    <property type="protein sequence ID" value="SDI41289.1"/>
    <property type="molecule type" value="Genomic_DNA"/>
</dbReference>
<evidence type="ECO:0000313" key="5">
    <source>
        <dbReference type="Proteomes" id="UP000182130"/>
    </source>
</evidence>
<dbReference type="InterPro" id="IPR028082">
    <property type="entry name" value="Peripla_BP_I"/>
</dbReference>
<keyword evidence="3" id="KW-0804">Transcription</keyword>
<evidence type="ECO:0000256" key="3">
    <source>
        <dbReference type="ARBA" id="ARBA00023163"/>
    </source>
</evidence>
<protein>
    <submittedName>
        <fullName evidence="4">LacI family transcriptional regulator</fullName>
    </submittedName>
</protein>
<dbReference type="InterPro" id="IPR046335">
    <property type="entry name" value="LacI/GalR-like_sensor"/>
</dbReference>
<dbReference type="SMART" id="SM00354">
    <property type="entry name" value="HTH_LACI"/>
    <property type="match status" value="1"/>
</dbReference>
<dbReference type="InterPro" id="IPR010982">
    <property type="entry name" value="Lambda_DNA-bd_dom_sf"/>
</dbReference>
<dbReference type="CDD" id="cd01392">
    <property type="entry name" value="HTH_LacI"/>
    <property type="match status" value="1"/>
</dbReference>
<dbReference type="STRING" id="1045773.SAMN05216555_102208"/>
<keyword evidence="2" id="KW-0238">DNA-binding</keyword>
<accession>A0A1G8KD43</accession>
<dbReference type="PROSITE" id="PS50932">
    <property type="entry name" value="HTH_LACI_2"/>
    <property type="match status" value="1"/>
</dbReference>
<dbReference type="PANTHER" id="PTHR30146">
    <property type="entry name" value="LACI-RELATED TRANSCRIPTIONAL REPRESSOR"/>
    <property type="match status" value="1"/>
</dbReference>
<dbReference type="Gene3D" id="3.40.50.2300">
    <property type="match status" value="2"/>
</dbReference>
<evidence type="ECO:0000256" key="1">
    <source>
        <dbReference type="ARBA" id="ARBA00023015"/>
    </source>
</evidence>
<keyword evidence="5" id="KW-1185">Reference proteome</keyword>
<reference evidence="5" key="1">
    <citation type="submission" date="2016-10" db="EMBL/GenBank/DDBJ databases">
        <authorList>
            <person name="Varghese N."/>
            <person name="Submissions S."/>
        </authorList>
    </citation>
    <scope>NUCLEOTIDE SEQUENCE [LARGE SCALE GENOMIC DNA]</scope>
    <source>
        <strain evidence="5">CGMCC 1.10783</strain>
    </source>
</reference>
<dbReference type="InterPro" id="IPR000843">
    <property type="entry name" value="HTH_LacI"/>
</dbReference>
<dbReference type="CDD" id="cd06267">
    <property type="entry name" value="PBP1_LacI_sugar_binding-like"/>
    <property type="match status" value="1"/>
</dbReference>